<dbReference type="Proteomes" id="UP000234951">
    <property type="component" value="Unassembled WGS sequence"/>
</dbReference>
<evidence type="ECO:0000313" key="5">
    <source>
        <dbReference type="Proteomes" id="UP000235114"/>
    </source>
</evidence>
<dbReference type="Proteomes" id="UP000235114">
    <property type="component" value="Unassembled WGS sequence"/>
</dbReference>
<proteinExistence type="predicted"/>
<gene>
    <name evidence="2" type="ORF">CU635_13900</name>
    <name evidence="3" type="ORF">CVD25_15375</name>
</gene>
<sequence length="64" mass="7360">MLELRGGIRLKGAQELSRNQVEGKLPKRKIDRRTERERIVRRRPAGNGIWSPTAWTTRGGCMSK</sequence>
<protein>
    <submittedName>
        <fullName evidence="2">Uncharacterized protein</fullName>
    </submittedName>
</protein>
<comment type="caution">
    <text evidence="2">The sequence shown here is derived from an EMBL/GenBank/DDBJ whole genome shotgun (WGS) entry which is preliminary data.</text>
</comment>
<dbReference type="EMBL" id="PGVD01000043">
    <property type="protein sequence ID" value="PLR95002.1"/>
    <property type="molecule type" value="Genomic_DNA"/>
</dbReference>
<evidence type="ECO:0000313" key="3">
    <source>
        <dbReference type="EMBL" id="PLR95002.1"/>
    </source>
</evidence>
<reference evidence="2 4" key="1">
    <citation type="submission" date="2017-11" db="EMBL/GenBank/DDBJ databases">
        <title>Comparitive Functional Genomics of Dry Heat Resistant strains isolated from the Viking Spacecraft.</title>
        <authorList>
            <person name="Seuylemezian A."/>
            <person name="Cooper K."/>
            <person name="Vaishampayan P."/>
        </authorList>
    </citation>
    <scope>NUCLEOTIDE SEQUENCE [LARGE SCALE GENOMIC DNA]</scope>
    <source>
        <strain evidence="2 4">M4.6</strain>
    </source>
</reference>
<name>A0A2N5GK89_9BACI</name>
<feature type="region of interest" description="Disordered" evidence="1">
    <location>
        <begin position="41"/>
        <end position="64"/>
    </location>
</feature>
<evidence type="ECO:0000256" key="1">
    <source>
        <dbReference type="SAM" id="MobiDB-lite"/>
    </source>
</evidence>
<dbReference type="EMBL" id="PGVA01000029">
    <property type="protein sequence ID" value="PLR81848.1"/>
    <property type="molecule type" value="Genomic_DNA"/>
</dbReference>
<reference evidence="3 5" key="2">
    <citation type="submission" date="2017-12" db="EMBL/GenBank/DDBJ databases">
        <title>Comparative Functional Genomics of Dry Heat Resistant strains isolated from the Viking Spacecraft.</title>
        <authorList>
            <person name="Seuylemezian A."/>
            <person name="Cooper K."/>
            <person name="Vaishampayan P."/>
        </authorList>
    </citation>
    <scope>NUCLEOTIDE SEQUENCE [LARGE SCALE GENOMIC DNA]</scope>
    <source>
        <strain evidence="3 5">ATCC 29669</strain>
    </source>
</reference>
<organism evidence="2 4">
    <name type="scientific">Bacillus canaveralius</name>
    <dbReference type="NCBI Taxonomy" id="1403243"/>
    <lineage>
        <taxon>Bacteria</taxon>
        <taxon>Bacillati</taxon>
        <taxon>Bacillota</taxon>
        <taxon>Bacilli</taxon>
        <taxon>Bacillales</taxon>
        <taxon>Bacillaceae</taxon>
        <taxon>Bacillus</taxon>
    </lineage>
</organism>
<keyword evidence="5" id="KW-1185">Reference proteome</keyword>
<dbReference type="AlphaFoldDB" id="A0A2N5GK89"/>
<evidence type="ECO:0000313" key="2">
    <source>
        <dbReference type="EMBL" id="PLR81848.1"/>
    </source>
</evidence>
<evidence type="ECO:0000313" key="4">
    <source>
        <dbReference type="Proteomes" id="UP000234951"/>
    </source>
</evidence>
<dbReference type="RefSeq" id="WP_101577981.1">
    <property type="nucleotide sequence ID" value="NZ_PGVA01000029.1"/>
</dbReference>
<accession>A0A2N5GK89</accession>